<name>A0A5D2BZP6_GOSDA</name>
<dbReference type="EMBL" id="CM017707">
    <property type="protein sequence ID" value="TYG62499.1"/>
    <property type="molecule type" value="Genomic_DNA"/>
</dbReference>
<dbReference type="AlphaFoldDB" id="A0A5D2BZP6"/>
<gene>
    <name evidence="1" type="ORF">ES288_D07G237000v1</name>
</gene>
<reference evidence="1 2" key="1">
    <citation type="submission" date="2019-06" db="EMBL/GenBank/DDBJ databases">
        <title>WGS assembly of Gossypium darwinii.</title>
        <authorList>
            <person name="Chen Z.J."/>
            <person name="Sreedasyam A."/>
            <person name="Ando A."/>
            <person name="Song Q."/>
            <person name="De L."/>
            <person name="Hulse-Kemp A."/>
            <person name="Ding M."/>
            <person name="Ye W."/>
            <person name="Kirkbride R."/>
            <person name="Jenkins J."/>
            <person name="Plott C."/>
            <person name="Lovell J."/>
            <person name="Lin Y.-M."/>
            <person name="Vaughn R."/>
            <person name="Liu B."/>
            <person name="Li W."/>
            <person name="Simpson S."/>
            <person name="Scheffler B."/>
            <person name="Saski C."/>
            <person name="Grover C."/>
            <person name="Hu G."/>
            <person name="Conover J."/>
            <person name="Carlson J."/>
            <person name="Shu S."/>
            <person name="Boston L."/>
            <person name="Williams M."/>
            <person name="Peterson D."/>
            <person name="Mcgee K."/>
            <person name="Jones D."/>
            <person name="Wendel J."/>
            <person name="Stelly D."/>
            <person name="Grimwood J."/>
            <person name="Schmutz J."/>
        </authorList>
    </citation>
    <scope>NUCLEOTIDE SEQUENCE [LARGE SCALE GENOMIC DNA]</scope>
    <source>
        <strain evidence="1">1808015.09</strain>
    </source>
</reference>
<dbReference type="Proteomes" id="UP000323506">
    <property type="component" value="Chromosome D07"/>
</dbReference>
<accession>A0A5D2BZP6</accession>
<protein>
    <submittedName>
        <fullName evidence="1">Uncharacterized protein</fullName>
    </submittedName>
</protein>
<sequence length="73" mass="8586">MPELKPFRKFESCPSLKLKRPRLISRDIKLSSREGERARRIIGPRIILLIKPIEASSERKTDGMKKIRFPQIE</sequence>
<evidence type="ECO:0000313" key="2">
    <source>
        <dbReference type="Proteomes" id="UP000323506"/>
    </source>
</evidence>
<proteinExistence type="predicted"/>
<evidence type="ECO:0000313" key="1">
    <source>
        <dbReference type="EMBL" id="TYG62499.1"/>
    </source>
</evidence>
<organism evidence="1 2">
    <name type="scientific">Gossypium darwinii</name>
    <name type="common">Darwin's cotton</name>
    <name type="synonym">Gossypium barbadense var. darwinii</name>
    <dbReference type="NCBI Taxonomy" id="34276"/>
    <lineage>
        <taxon>Eukaryota</taxon>
        <taxon>Viridiplantae</taxon>
        <taxon>Streptophyta</taxon>
        <taxon>Embryophyta</taxon>
        <taxon>Tracheophyta</taxon>
        <taxon>Spermatophyta</taxon>
        <taxon>Magnoliopsida</taxon>
        <taxon>eudicotyledons</taxon>
        <taxon>Gunneridae</taxon>
        <taxon>Pentapetalae</taxon>
        <taxon>rosids</taxon>
        <taxon>malvids</taxon>
        <taxon>Malvales</taxon>
        <taxon>Malvaceae</taxon>
        <taxon>Malvoideae</taxon>
        <taxon>Gossypium</taxon>
    </lineage>
</organism>
<keyword evidence="2" id="KW-1185">Reference proteome</keyword>